<dbReference type="VEuPathDB" id="ToxoDB:EAH_00021950"/>
<dbReference type="PRINTS" id="PR00783">
    <property type="entry name" value="MINTRINSICP"/>
</dbReference>
<feature type="transmembrane region" description="Helical" evidence="6">
    <location>
        <begin position="185"/>
        <end position="205"/>
    </location>
</feature>
<feature type="transmembrane region" description="Helical" evidence="6">
    <location>
        <begin position="287"/>
        <end position="310"/>
    </location>
</feature>
<dbReference type="Proteomes" id="UP000018050">
    <property type="component" value="Unassembled WGS sequence"/>
</dbReference>
<dbReference type="OrthoDB" id="3222at2759"/>
<dbReference type="Gene3D" id="1.20.1080.10">
    <property type="entry name" value="Glycerol uptake facilitator protein"/>
    <property type="match status" value="2"/>
</dbReference>
<comment type="similarity">
    <text evidence="5">Belongs to the MIP/aquaporin (TC 1.A.8) family.</text>
</comment>
<reference evidence="7" key="1">
    <citation type="submission" date="2013-10" db="EMBL/GenBank/DDBJ databases">
        <title>Genomic analysis of the causative agents of coccidiosis in chickens.</title>
        <authorList>
            <person name="Reid A.J."/>
            <person name="Blake D."/>
            <person name="Billington K."/>
            <person name="Browne H."/>
            <person name="Dunn M."/>
            <person name="Hung S."/>
            <person name="Kawahara F."/>
            <person name="Miranda-Saavedra D."/>
            <person name="Mourier T."/>
            <person name="Nagra H."/>
            <person name="Otto T.D."/>
            <person name="Rawlings N."/>
            <person name="Sanchez A."/>
            <person name="Sanders M."/>
            <person name="Subramaniam C."/>
            <person name="Tay Y."/>
            <person name="Dear P."/>
            <person name="Doerig C."/>
            <person name="Gruber A."/>
            <person name="Parkinson J."/>
            <person name="Shirley M."/>
            <person name="Wan K.L."/>
            <person name="Berriman M."/>
            <person name="Tomley F."/>
            <person name="Pain A."/>
        </authorList>
    </citation>
    <scope>NUCLEOTIDE SEQUENCE [LARGE SCALE GENOMIC DNA]</scope>
    <source>
        <strain evidence="7">Houghton</strain>
    </source>
</reference>
<evidence type="ECO:0000256" key="5">
    <source>
        <dbReference type="RuleBase" id="RU000477"/>
    </source>
</evidence>
<gene>
    <name evidence="7" type="ORF">EAH_00021950</name>
</gene>
<dbReference type="SUPFAM" id="SSF81338">
    <property type="entry name" value="Aquaporin-like"/>
    <property type="match status" value="2"/>
</dbReference>
<feature type="transmembrane region" description="Helical" evidence="6">
    <location>
        <begin position="217"/>
        <end position="247"/>
    </location>
</feature>
<evidence type="ECO:0000256" key="1">
    <source>
        <dbReference type="ARBA" id="ARBA00004141"/>
    </source>
</evidence>
<feature type="transmembrane region" description="Helical" evidence="6">
    <location>
        <begin position="346"/>
        <end position="365"/>
    </location>
</feature>
<dbReference type="InterPro" id="IPR034294">
    <property type="entry name" value="Aquaporin_transptr"/>
</dbReference>
<dbReference type="GO" id="GO:0016020">
    <property type="term" value="C:membrane"/>
    <property type="evidence" value="ECO:0007669"/>
    <property type="project" value="UniProtKB-SubCell"/>
</dbReference>
<sequence>MNIQKPAFGEFSGCVLLMLISGLLPLLNLEGLDFPAALSIGYGVLLVLMRDAHVKTLNPALTLVDLFRGQQETGAGLMIILSQFAGAAVGAFLLAALTGGSQPVFPAAAAAPAGQLTVVQLVFGAALVFAYIRGNEGSKYEGPWLGALMYGSFAIGGEATAFLNPAVALGANACRGISGASTEEAAFAAVVFTPLLAAGIAFLLDRLSEQHLQTSEFVGTFFLSFGLLAAAGKGTAAAPAALGLAFYSAAIVRMAAPVSGGALNPAVTGGALLSEGRSISKDVATVWLFQLCGAAAAAVLLSRIATAVAAPPAAAALTSGDVHTLLLSLAVSSLLMIAYCTNFGDFFGSPAAAFIGAVYGLSMLGPYQGAPLAINPAVSLAAAAAAALSGQAATLNLLETAAQASVPFVGCMCGATLLRLIPSEYKRRL</sequence>
<dbReference type="AlphaFoldDB" id="U6GQE1"/>
<dbReference type="Pfam" id="PF00230">
    <property type="entry name" value="MIP"/>
    <property type="match status" value="1"/>
</dbReference>
<evidence type="ECO:0000256" key="4">
    <source>
        <dbReference type="ARBA" id="ARBA00023136"/>
    </source>
</evidence>
<reference evidence="7" key="2">
    <citation type="submission" date="2013-10" db="EMBL/GenBank/DDBJ databases">
        <authorList>
            <person name="Aslett M."/>
        </authorList>
    </citation>
    <scope>NUCLEOTIDE SEQUENCE [LARGE SCALE GENOMIC DNA]</scope>
    <source>
        <strain evidence="7">Houghton</strain>
    </source>
</reference>
<feature type="transmembrane region" description="Helical" evidence="6">
    <location>
        <begin position="34"/>
        <end position="53"/>
    </location>
</feature>
<organism evidence="7 8">
    <name type="scientific">Eimeria acervulina</name>
    <name type="common">Coccidian parasite</name>
    <dbReference type="NCBI Taxonomy" id="5801"/>
    <lineage>
        <taxon>Eukaryota</taxon>
        <taxon>Sar</taxon>
        <taxon>Alveolata</taxon>
        <taxon>Apicomplexa</taxon>
        <taxon>Conoidasida</taxon>
        <taxon>Coccidia</taxon>
        <taxon>Eucoccidiorida</taxon>
        <taxon>Eimeriorina</taxon>
        <taxon>Eimeriidae</taxon>
        <taxon>Eimeria</taxon>
    </lineage>
</organism>
<evidence type="ECO:0000313" key="7">
    <source>
        <dbReference type="EMBL" id="CDI81478.1"/>
    </source>
</evidence>
<keyword evidence="3 6" id="KW-1133">Transmembrane helix</keyword>
<feature type="transmembrane region" description="Helical" evidence="6">
    <location>
        <begin position="74"/>
        <end position="97"/>
    </location>
</feature>
<proteinExistence type="inferred from homology"/>
<dbReference type="OMA" id="CACCAMT"/>
<feature type="transmembrane region" description="Helical" evidence="6">
    <location>
        <begin position="322"/>
        <end position="340"/>
    </location>
</feature>
<dbReference type="InterPro" id="IPR000425">
    <property type="entry name" value="MIP"/>
</dbReference>
<dbReference type="PANTHER" id="PTHR45665:SF27">
    <property type="entry name" value="AQUAPORIN TIP5-1-RELATED"/>
    <property type="match status" value="1"/>
</dbReference>
<evidence type="ECO:0000256" key="3">
    <source>
        <dbReference type="ARBA" id="ARBA00022989"/>
    </source>
</evidence>
<dbReference type="PANTHER" id="PTHR45665">
    <property type="entry name" value="AQUAPORIN-8"/>
    <property type="match status" value="1"/>
</dbReference>
<evidence type="ECO:0000256" key="6">
    <source>
        <dbReference type="SAM" id="Phobius"/>
    </source>
</evidence>
<dbReference type="EMBL" id="HG671661">
    <property type="protein sequence ID" value="CDI81478.1"/>
    <property type="molecule type" value="Genomic_DNA"/>
</dbReference>
<feature type="transmembrane region" description="Helical" evidence="6">
    <location>
        <begin position="7"/>
        <end position="28"/>
    </location>
</feature>
<feature type="transmembrane region" description="Helical" evidence="6">
    <location>
        <begin position="144"/>
        <end position="165"/>
    </location>
</feature>
<evidence type="ECO:0000313" key="8">
    <source>
        <dbReference type="Proteomes" id="UP000018050"/>
    </source>
</evidence>
<accession>U6GQE1</accession>
<name>U6GQE1_EIMAC</name>
<keyword evidence="8" id="KW-1185">Reference proteome</keyword>
<feature type="transmembrane region" description="Helical" evidence="6">
    <location>
        <begin position="109"/>
        <end position="132"/>
    </location>
</feature>
<keyword evidence="2 5" id="KW-0812">Transmembrane</keyword>
<keyword evidence="5" id="KW-0813">Transport</keyword>
<evidence type="ECO:0000256" key="2">
    <source>
        <dbReference type="ARBA" id="ARBA00022692"/>
    </source>
</evidence>
<dbReference type="GO" id="GO:0015250">
    <property type="term" value="F:water channel activity"/>
    <property type="evidence" value="ECO:0007669"/>
    <property type="project" value="TreeGrafter"/>
</dbReference>
<dbReference type="InterPro" id="IPR023271">
    <property type="entry name" value="Aquaporin-like"/>
</dbReference>
<feature type="transmembrane region" description="Helical" evidence="6">
    <location>
        <begin position="404"/>
        <end position="421"/>
    </location>
</feature>
<dbReference type="GeneID" id="25270265"/>
<dbReference type="RefSeq" id="XP_013248800.1">
    <property type="nucleotide sequence ID" value="XM_013393346.1"/>
</dbReference>
<protein>
    <submittedName>
        <fullName evidence="7">Aquaporin, putative</fullName>
    </submittedName>
</protein>
<keyword evidence="4 6" id="KW-0472">Membrane</keyword>
<comment type="subcellular location">
    <subcellularLocation>
        <location evidence="1">Membrane</location>
        <topology evidence="1">Multi-pass membrane protein</topology>
    </subcellularLocation>
</comment>